<feature type="domain" description="RNase H type-1" evidence="1">
    <location>
        <begin position="8"/>
        <end position="96"/>
    </location>
</feature>
<organism evidence="2 3">
    <name type="scientific">Gossypium trilobum</name>
    <dbReference type="NCBI Taxonomy" id="34281"/>
    <lineage>
        <taxon>Eukaryota</taxon>
        <taxon>Viridiplantae</taxon>
        <taxon>Streptophyta</taxon>
        <taxon>Embryophyta</taxon>
        <taxon>Tracheophyta</taxon>
        <taxon>Spermatophyta</taxon>
        <taxon>Magnoliopsida</taxon>
        <taxon>eudicotyledons</taxon>
        <taxon>Gunneridae</taxon>
        <taxon>Pentapetalae</taxon>
        <taxon>rosids</taxon>
        <taxon>malvids</taxon>
        <taxon>Malvales</taxon>
        <taxon>Malvaceae</taxon>
        <taxon>Malvoideae</taxon>
        <taxon>Gossypium</taxon>
    </lineage>
</organism>
<evidence type="ECO:0000313" key="2">
    <source>
        <dbReference type="EMBL" id="MBA0781594.1"/>
    </source>
</evidence>
<dbReference type="Gene3D" id="3.30.420.10">
    <property type="entry name" value="Ribonuclease H-like superfamily/Ribonuclease H"/>
    <property type="match status" value="1"/>
</dbReference>
<dbReference type="Pfam" id="PF13456">
    <property type="entry name" value="RVT_3"/>
    <property type="match status" value="1"/>
</dbReference>
<dbReference type="Proteomes" id="UP000593568">
    <property type="component" value="Unassembled WGS sequence"/>
</dbReference>
<reference evidence="2 3" key="1">
    <citation type="journal article" date="2019" name="Genome Biol. Evol.">
        <title>Insights into the evolution of the New World diploid cottons (Gossypium, subgenus Houzingenia) based on genome sequencing.</title>
        <authorList>
            <person name="Grover C.E."/>
            <person name="Arick M.A. 2nd"/>
            <person name="Thrash A."/>
            <person name="Conover J.L."/>
            <person name="Sanders W.S."/>
            <person name="Peterson D.G."/>
            <person name="Frelichowski J.E."/>
            <person name="Scheffler J.A."/>
            <person name="Scheffler B.E."/>
            <person name="Wendel J.F."/>
        </authorList>
    </citation>
    <scope>NUCLEOTIDE SEQUENCE [LARGE SCALE GENOMIC DNA]</scope>
    <source>
        <strain evidence="2">8</strain>
        <tissue evidence="2">Leaf</tissue>
    </source>
</reference>
<dbReference type="GO" id="GO:0003676">
    <property type="term" value="F:nucleic acid binding"/>
    <property type="evidence" value="ECO:0007669"/>
    <property type="project" value="InterPro"/>
</dbReference>
<comment type="caution">
    <text evidence="2">The sequence shown here is derived from an EMBL/GenBank/DDBJ whole genome shotgun (WGS) entry which is preliminary data.</text>
</comment>
<protein>
    <recommendedName>
        <fullName evidence="1">RNase H type-1 domain-containing protein</fullName>
    </recommendedName>
</protein>
<gene>
    <name evidence="2" type="ORF">Gotri_002503</name>
</gene>
<sequence>MIARSKLYENVGSAFAAEALAYLCVIQSGIEMGLSETIIEGEALSIIKKMPELCYGKIRNRCIYTKYSPYCGTFRWIHFKHIKNEVNRLAHTIATESLKREE</sequence>
<evidence type="ECO:0000259" key="1">
    <source>
        <dbReference type="Pfam" id="PF13456"/>
    </source>
</evidence>
<proteinExistence type="predicted"/>
<dbReference type="InterPro" id="IPR036397">
    <property type="entry name" value="RNaseH_sf"/>
</dbReference>
<evidence type="ECO:0000313" key="3">
    <source>
        <dbReference type="Proteomes" id="UP000593568"/>
    </source>
</evidence>
<keyword evidence="3" id="KW-1185">Reference proteome</keyword>
<dbReference type="GO" id="GO:0004523">
    <property type="term" value="F:RNA-DNA hybrid ribonuclease activity"/>
    <property type="evidence" value="ECO:0007669"/>
    <property type="project" value="InterPro"/>
</dbReference>
<dbReference type="InterPro" id="IPR002156">
    <property type="entry name" value="RNaseH_domain"/>
</dbReference>
<dbReference type="EMBL" id="JABEZW010000012">
    <property type="protein sequence ID" value="MBA0781594.1"/>
    <property type="molecule type" value="Genomic_DNA"/>
</dbReference>
<dbReference type="AlphaFoldDB" id="A0A7J9F9G1"/>
<accession>A0A7J9F9G1</accession>
<name>A0A7J9F9G1_9ROSI</name>